<organism evidence="1 2">
    <name type="scientific">Pyrus ussuriensis x Pyrus communis</name>
    <dbReference type="NCBI Taxonomy" id="2448454"/>
    <lineage>
        <taxon>Eukaryota</taxon>
        <taxon>Viridiplantae</taxon>
        <taxon>Streptophyta</taxon>
        <taxon>Embryophyta</taxon>
        <taxon>Tracheophyta</taxon>
        <taxon>Spermatophyta</taxon>
        <taxon>Magnoliopsida</taxon>
        <taxon>eudicotyledons</taxon>
        <taxon>Gunneridae</taxon>
        <taxon>Pentapetalae</taxon>
        <taxon>rosids</taxon>
        <taxon>fabids</taxon>
        <taxon>Rosales</taxon>
        <taxon>Rosaceae</taxon>
        <taxon>Amygdaloideae</taxon>
        <taxon>Maleae</taxon>
        <taxon>Pyrus</taxon>
    </lineage>
</organism>
<reference evidence="1 2" key="3">
    <citation type="submission" date="2019-11" db="EMBL/GenBank/DDBJ databases">
        <title>A de novo genome assembly of a pear dwarfing rootstock.</title>
        <authorList>
            <person name="Wang F."/>
            <person name="Wang J."/>
            <person name="Li S."/>
            <person name="Zhang Y."/>
            <person name="Fang M."/>
            <person name="Ma L."/>
            <person name="Zhao Y."/>
            <person name="Jiang S."/>
        </authorList>
    </citation>
    <scope>NUCLEOTIDE SEQUENCE [LARGE SCALE GENOMIC DNA]</scope>
    <source>
        <strain evidence="1">S2</strain>
        <tissue evidence="1">Leaf</tissue>
    </source>
</reference>
<name>A0A5N5G366_9ROSA</name>
<protein>
    <submittedName>
        <fullName evidence="1">Uncharacterized protein</fullName>
    </submittedName>
</protein>
<evidence type="ECO:0000313" key="2">
    <source>
        <dbReference type="Proteomes" id="UP000327157"/>
    </source>
</evidence>
<proteinExistence type="predicted"/>
<gene>
    <name evidence="1" type="ORF">D8674_011308</name>
</gene>
<dbReference type="EMBL" id="SMOL01000553">
    <property type="protein sequence ID" value="KAB2608140.1"/>
    <property type="molecule type" value="Genomic_DNA"/>
</dbReference>
<keyword evidence="2" id="KW-1185">Reference proteome</keyword>
<dbReference type="AlphaFoldDB" id="A0A5N5G366"/>
<sequence>MRPPLVIRPSVGHIAIPSDTNKLLNTDFVRAFLGATIAYADYKEACTSLEEILMRCYGSCYEANQWTEMALFRQAKQI</sequence>
<accession>A0A5N5G366</accession>
<reference evidence="1 2" key="1">
    <citation type="submission" date="2019-09" db="EMBL/GenBank/DDBJ databases">
        <authorList>
            <person name="Ou C."/>
        </authorList>
    </citation>
    <scope>NUCLEOTIDE SEQUENCE [LARGE SCALE GENOMIC DNA]</scope>
    <source>
        <strain evidence="1">S2</strain>
        <tissue evidence="1">Leaf</tissue>
    </source>
</reference>
<reference evidence="2" key="2">
    <citation type="submission" date="2019-10" db="EMBL/GenBank/DDBJ databases">
        <title>A de novo genome assembly of a pear dwarfing rootstock.</title>
        <authorList>
            <person name="Wang F."/>
            <person name="Wang J."/>
            <person name="Li S."/>
            <person name="Zhang Y."/>
            <person name="Fang M."/>
            <person name="Ma L."/>
            <person name="Zhao Y."/>
            <person name="Jiang S."/>
        </authorList>
    </citation>
    <scope>NUCLEOTIDE SEQUENCE [LARGE SCALE GENOMIC DNA]</scope>
</reference>
<comment type="caution">
    <text evidence="1">The sequence shown here is derived from an EMBL/GenBank/DDBJ whole genome shotgun (WGS) entry which is preliminary data.</text>
</comment>
<dbReference type="Proteomes" id="UP000327157">
    <property type="component" value="Chromosome 14"/>
</dbReference>
<evidence type="ECO:0000313" key="1">
    <source>
        <dbReference type="EMBL" id="KAB2608140.1"/>
    </source>
</evidence>